<keyword evidence="2" id="KW-0802">TPR repeat</keyword>
<dbReference type="GO" id="GO:0006457">
    <property type="term" value="P:protein folding"/>
    <property type="evidence" value="ECO:0007669"/>
    <property type="project" value="TreeGrafter"/>
</dbReference>
<gene>
    <name evidence="4" type="ORF">TRSC58_01204</name>
</gene>
<dbReference type="GO" id="GO:0051879">
    <property type="term" value="F:Hsp90 protein binding"/>
    <property type="evidence" value="ECO:0007669"/>
    <property type="project" value="InterPro"/>
</dbReference>
<evidence type="ECO:0000256" key="1">
    <source>
        <dbReference type="ARBA" id="ARBA00022737"/>
    </source>
</evidence>
<dbReference type="SUPFAM" id="SSF48452">
    <property type="entry name" value="TPR-like"/>
    <property type="match status" value="1"/>
</dbReference>
<dbReference type="AlphaFoldDB" id="A0A061J9Q8"/>
<protein>
    <recommendedName>
        <fullName evidence="3">Cns1/TTC4 wheel domain-containing protein</fullName>
    </recommendedName>
</protein>
<organism evidence="4 5">
    <name type="scientific">Trypanosoma rangeli SC58</name>
    <dbReference type="NCBI Taxonomy" id="429131"/>
    <lineage>
        <taxon>Eukaryota</taxon>
        <taxon>Discoba</taxon>
        <taxon>Euglenozoa</taxon>
        <taxon>Kinetoplastea</taxon>
        <taxon>Metakinetoplastina</taxon>
        <taxon>Trypanosomatida</taxon>
        <taxon>Trypanosomatidae</taxon>
        <taxon>Trypanosoma</taxon>
        <taxon>Herpetosoma</taxon>
    </lineage>
</organism>
<name>A0A061J9Q8_TRYRA</name>
<proteinExistence type="predicted"/>
<dbReference type="VEuPathDB" id="TriTrypDB:TRSC58_01204"/>
<evidence type="ECO:0000313" key="5">
    <source>
        <dbReference type="Proteomes" id="UP000031737"/>
    </source>
</evidence>
<dbReference type="GO" id="GO:0005829">
    <property type="term" value="C:cytosol"/>
    <property type="evidence" value="ECO:0007669"/>
    <property type="project" value="TreeGrafter"/>
</dbReference>
<dbReference type="Pfam" id="PF18972">
    <property type="entry name" value="Wheel"/>
    <property type="match status" value="1"/>
</dbReference>
<evidence type="ECO:0000259" key="3">
    <source>
        <dbReference type="Pfam" id="PF18972"/>
    </source>
</evidence>
<evidence type="ECO:0000256" key="2">
    <source>
        <dbReference type="ARBA" id="ARBA00022803"/>
    </source>
</evidence>
<dbReference type="InterPro" id="IPR011990">
    <property type="entry name" value="TPR-like_helical_dom_sf"/>
</dbReference>
<keyword evidence="5" id="KW-1185">Reference proteome</keyword>
<dbReference type="GO" id="GO:0030544">
    <property type="term" value="F:Hsp70 protein binding"/>
    <property type="evidence" value="ECO:0007669"/>
    <property type="project" value="TreeGrafter"/>
</dbReference>
<dbReference type="InterPro" id="IPR044059">
    <property type="entry name" value="Csn1/TTC4_wheel"/>
</dbReference>
<dbReference type="PANTHER" id="PTHR46035">
    <property type="entry name" value="TETRATRICOPEPTIDE REPEAT PROTEIN 4"/>
    <property type="match status" value="1"/>
</dbReference>
<dbReference type="OrthoDB" id="420195at2759"/>
<dbReference type="GO" id="GO:0005634">
    <property type="term" value="C:nucleus"/>
    <property type="evidence" value="ECO:0007669"/>
    <property type="project" value="TreeGrafter"/>
</dbReference>
<accession>A0A061J9Q8</accession>
<dbReference type="Gene3D" id="1.25.40.10">
    <property type="entry name" value="Tetratricopeptide repeat domain"/>
    <property type="match status" value="1"/>
</dbReference>
<dbReference type="Proteomes" id="UP000031737">
    <property type="component" value="Unassembled WGS sequence"/>
</dbReference>
<comment type="caution">
    <text evidence="4">The sequence shown here is derived from an EMBL/GenBank/DDBJ whole genome shotgun (WGS) entry which is preliminary data.</text>
</comment>
<feature type="domain" description="Cns1/TTC4 wheel" evidence="3">
    <location>
        <begin position="277"/>
        <end position="334"/>
    </location>
</feature>
<reference evidence="4 5" key="1">
    <citation type="submission" date="2013-07" db="EMBL/GenBank/DDBJ databases">
        <authorList>
            <person name="Stoco P.H."/>
            <person name="Wagner G."/>
            <person name="Gerber A."/>
            <person name="Zaha A."/>
            <person name="Thompson C."/>
            <person name="Bartholomeu D.C."/>
            <person name="Luckemeyer D.D."/>
            <person name="Bahia D."/>
            <person name="Loreto E."/>
            <person name="Prestes E.B."/>
            <person name="Lima F.M."/>
            <person name="Rodrigues-Luiz G."/>
            <person name="Vallejo G.A."/>
            <person name="Filho J.F."/>
            <person name="Monteiro K.M."/>
            <person name="Tyler K.M."/>
            <person name="de Almeida L.G."/>
            <person name="Ortiz M.F."/>
            <person name="Siervo M.A."/>
            <person name="de Moraes M.H."/>
            <person name="Cunha O.L."/>
            <person name="Mendonca-Neto R."/>
            <person name="Silva R."/>
            <person name="Teixeira S.M."/>
            <person name="Murta S.M."/>
            <person name="Sincero T.C."/>
            <person name="Mendes T.A."/>
            <person name="Urmenyi T.P."/>
            <person name="Silva V.G."/>
            <person name="da Rocha W.D."/>
            <person name="Andersson B."/>
            <person name="Romanha A.J."/>
            <person name="Steindel M."/>
            <person name="de Vasconcelos A.T."/>
            <person name="Grisard E.C."/>
        </authorList>
    </citation>
    <scope>NUCLEOTIDE SEQUENCE [LARGE SCALE GENOMIC DNA]</scope>
    <source>
        <strain evidence="4 5">SC58</strain>
    </source>
</reference>
<dbReference type="CDD" id="cd21377">
    <property type="entry name" value="CTWD_Cns1-like"/>
    <property type="match status" value="1"/>
</dbReference>
<evidence type="ECO:0000313" key="4">
    <source>
        <dbReference type="EMBL" id="ESL11055.1"/>
    </source>
</evidence>
<keyword evidence="1" id="KW-0677">Repeat</keyword>
<dbReference type="PANTHER" id="PTHR46035:SF1">
    <property type="entry name" value="TETRATRICOPEPTIDE REPEAT PROTEIN 4"/>
    <property type="match status" value="1"/>
</dbReference>
<sequence>MNLSSLVPSDKQLTAEQHNHIRDLQDEIDEIWSRRGDYKIDDEAWKKMPLFMETITDKDLKMNADCAALASIAYDEVPPEDIAESRKQHGNKAIQLALNPEQVNKENLARAAVHCYTEGLNAKCNDPILNSQLYANRSLAQYIIQNFGHGLEDAQRAIILNPEYSKAYYRAARCAERVKKYDLAIDLLSKGRCTNPPPEGFALEEFAELERVCHEANERAQKKEKKDNIRTRVKAAETCGIMRALTSHGIRLSSTPEVSSEQMGVYGHHQPFFDSDGLLHVPVLFMYDEYRQTDFMQDVTCNISTEELLDELMPFPWDDRGRYRHMDDIVVVFKIDDGVKMAEYYEVDLSWPLLELFRSESYKMPLLLPVLHIVCKSSELLQEWNPRKPL</sequence>
<dbReference type="EMBL" id="AUPL01001204">
    <property type="protein sequence ID" value="ESL11055.1"/>
    <property type="molecule type" value="Genomic_DNA"/>
</dbReference>